<evidence type="ECO:0000256" key="2">
    <source>
        <dbReference type="SAM" id="MobiDB-lite"/>
    </source>
</evidence>
<gene>
    <name evidence="4" type="ORF">QYT958_LOCUS37543</name>
</gene>
<keyword evidence="1" id="KW-0479">Metal-binding</keyword>
<evidence type="ECO:0000256" key="1">
    <source>
        <dbReference type="PROSITE-ProRule" id="PRU00042"/>
    </source>
</evidence>
<keyword evidence="1" id="KW-0863">Zinc-finger</keyword>
<feature type="compositionally biased region" description="Acidic residues" evidence="2">
    <location>
        <begin position="157"/>
        <end position="169"/>
    </location>
</feature>
<evidence type="ECO:0000259" key="3">
    <source>
        <dbReference type="PROSITE" id="PS50157"/>
    </source>
</evidence>
<dbReference type="EMBL" id="CAJOBR010031476">
    <property type="protein sequence ID" value="CAF4995270.1"/>
    <property type="molecule type" value="Genomic_DNA"/>
</dbReference>
<protein>
    <recommendedName>
        <fullName evidence="3">C2H2-type domain-containing protein</fullName>
    </recommendedName>
</protein>
<dbReference type="Proteomes" id="UP000663848">
    <property type="component" value="Unassembled WGS sequence"/>
</dbReference>
<evidence type="ECO:0000313" key="5">
    <source>
        <dbReference type="Proteomes" id="UP000663848"/>
    </source>
</evidence>
<evidence type="ECO:0000313" key="4">
    <source>
        <dbReference type="EMBL" id="CAF4995270.1"/>
    </source>
</evidence>
<name>A0A822A3I8_9BILA</name>
<accession>A0A822A3I8</accession>
<reference evidence="4" key="1">
    <citation type="submission" date="2021-02" db="EMBL/GenBank/DDBJ databases">
        <authorList>
            <person name="Nowell W R."/>
        </authorList>
    </citation>
    <scope>NUCLEOTIDE SEQUENCE</scope>
</reference>
<dbReference type="InterPro" id="IPR013087">
    <property type="entry name" value="Znf_C2H2_type"/>
</dbReference>
<sequence length="196" mass="22227">KGLHDPSNISSSVSLNRHHQTELFPSANRHRCAASKHITAHTIHSSNGRLSKLFQCCLCGYRARHRSNVVRHVKKIHTIDINESNLSATLINNEVPSQSIENITSECMNQSDENSDKLIIDHDEEKPNQNNLHLDKQPRYSFNTTIQAPLIPNKPNDDDDDEDDDDGDDDRSPNSYADIHLSINIFLPKKKKYNAV</sequence>
<feature type="region of interest" description="Disordered" evidence="2">
    <location>
        <begin position="145"/>
        <end position="177"/>
    </location>
</feature>
<feature type="domain" description="C2H2-type" evidence="3">
    <location>
        <begin position="54"/>
        <end position="78"/>
    </location>
</feature>
<dbReference type="PROSITE" id="PS50157">
    <property type="entry name" value="ZINC_FINGER_C2H2_2"/>
    <property type="match status" value="1"/>
</dbReference>
<dbReference type="AlphaFoldDB" id="A0A822A3I8"/>
<feature type="non-terminal residue" evidence="4">
    <location>
        <position position="1"/>
    </location>
</feature>
<organism evidence="4 5">
    <name type="scientific">Rotaria socialis</name>
    <dbReference type="NCBI Taxonomy" id="392032"/>
    <lineage>
        <taxon>Eukaryota</taxon>
        <taxon>Metazoa</taxon>
        <taxon>Spiralia</taxon>
        <taxon>Gnathifera</taxon>
        <taxon>Rotifera</taxon>
        <taxon>Eurotatoria</taxon>
        <taxon>Bdelloidea</taxon>
        <taxon>Philodinida</taxon>
        <taxon>Philodinidae</taxon>
        <taxon>Rotaria</taxon>
    </lineage>
</organism>
<dbReference type="GO" id="GO:0008270">
    <property type="term" value="F:zinc ion binding"/>
    <property type="evidence" value="ECO:0007669"/>
    <property type="project" value="UniProtKB-KW"/>
</dbReference>
<feature type="non-terminal residue" evidence="4">
    <location>
        <position position="196"/>
    </location>
</feature>
<proteinExistence type="predicted"/>
<comment type="caution">
    <text evidence="4">The sequence shown here is derived from an EMBL/GenBank/DDBJ whole genome shotgun (WGS) entry which is preliminary data.</text>
</comment>
<keyword evidence="1" id="KW-0862">Zinc</keyword>